<dbReference type="OrthoDB" id="514299at2759"/>
<evidence type="ECO:0000256" key="5">
    <source>
        <dbReference type="ARBA" id="ARBA00022968"/>
    </source>
</evidence>
<feature type="compositionally biased region" description="Polar residues" evidence="10">
    <location>
        <begin position="55"/>
        <end position="73"/>
    </location>
</feature>
<organism evidence="11 12">
    <name type="scientific">Branchiostoma lanceolatum</name>
    <name type="common">Common lancelet</name>
    <name type="synonym">Amphioxus lanceolatum</name>
    <dbReference type="NCBI Taxonomy" id="7740"/>
    <lineage>
        <taxon>Eukaryota</taxon>
        <taxon>Metazoa</taxon>
        <taxon>Chordata</taxon>
        <taxon>Cephalochordata</taxon>
        <taxon>Leptocardii</taxon>
        <taxon>Amphioxiformes</taxon>
        <taxon>Branchiostomatidae</taxon>
        <taxon>Branchiostoma</taxon>
    </lineage>
</organism>
<dbReference type="GO" id="GO:0001733">
    <property type="term" value="F:galactosylceramide sulfotransferase activity"/>
    <property type="evidence" value="ECO:0007669"/>
    <property type="project" value="InterPro"/>
</dbReference>
<evidence type="ECO:0000256" key="1">
    <source>
        <dbReference type="ARBA" id="ARBA00004323"/>
    </source>
</evidence>
<gene>
    <name evidence="11" type="primary">GAL3ST1</name>
    <name evidence="11" type="ORF">BLAG_LOCUS16000</name>
</gene>
<keyword evidence="9" id="KW-0325">Glycoprotein</keyword>
<evidence type="ECO:0000313" key="11">
    <source>
        <dbReference type="EMBL" id="CAH1258424.1"/>
    </source>
</evidence>
<evidence type="ECO:0000256" key="2">
    <source>
        <dbReference type="ARBA" id="ARBA00008124"/>
    </source>
</evidence>
<evidence type="ECO:0000256" key="6">
    <source>
        <dbReference type="ARBA" id="ARBA00022989"/>
    </source>
</evidence>
<name>A0A8K0ENH9_BRALA</name>
<dbReference type="GO" id="GO:0000139">
    <property type="term" value="C:Golgi membrane"/>
    <property type="evidence" value="ECO:0007669"/>
    <property type="project" value="UniProtKB-SubCell"/>
</dbReference>
<evidence type="ECO:0000256" key="9">
    <source>
        <dbReference type="ARBA" id="ARBA00023180"/>
    </source>
</evidence>
<evidence type="ECO:0000256" key="4">
    <source>
        <dbReference type="ARBA" id="ARBA00022692"/>
    </source>
</evidence>
<comment type="similarity">
    <text evidence="2">Belongs to the galactose-3-O-sulfotransferase family.</text>
</comment>
<accession>A0A8K0ENH9</accession>
<reference evidence="11" key="1">
    <citation type="submission" date="2022-01" db="EMBL/GenBank/DDBJ databases">
        <authorList>
            <person name="Braso-Vives M."/>
        </authorList>
    </citation>
    <scope>NUCLEOTIDE SEQUENCE</scope>
</reference>
<dbReference type="Proteomes" id="UP000838412">
    <property type="component" value="Chromosome 3"/>
</dbReference>
<evidence type="ECO:0000256" key="7">
    <source>
        <dbReference type="ARBA" id="ARBA00023034"/>
    </source>
</evidence>
<keyword evidence="3" id="KW-0808">Transferase</keyword>
<dbReference type="Pfam" id="PF06990">
    <property type="entry name" value="Gal-3-0_sulfotr"/>
    <property type="match status" value="2"/>
</dbReference>
<dbReference type="Gene3D" id="3.40.50.300">
    <property type="entry name" value="P-loop containing nucleotide triphosphate hydrolases"/>
    <property type="match status" value="2"/>
</dbReference>
<keyword evidence="6" id="KW-1133">Transmembrane helix</keyword>
<keyword evidence="8" id="KW-0472">Membrane</keyword>
<keyword evidence="7" id="KW-0333">Golgi apparatus</keyword>
<dbReference type="InterPro" id="IPR009729">
    <property type="entry name" value="Gal-3-0_sulfotransfrase"/>
</dbReference>
<evidence type="ECO:0000313" key="12">
    <source>
        <dbReference type="Proteomes" id="UP000838412"/>
    </source>
</evidence>
<dbReference type="PANTHER" id="PTHR14647">
    <property type="entry name" value="GALACTOSE-3-O-SULFOTRANSFERASE"/>
    <property type="match status" value="1"/>
</dbReference>
<evidence type="ECO:0000256" key="10">
    <source>
        <dbReference type="SAM" id="MobiDB-lite"/>
    </source>
</evidence>
<sequence length="800" mass="94200">MRKDPFVAFLGLLAFGGVALLASFSDVAFTKSTLQTLTWGRRLDVSVQVDPLGRENQNGDSQNASVESNQQSSKDCIPKKHFVWIKVHKAGSQTTTPLFERFAFNNHLKVLLGVHNGPSISWPLPPKEGKYVQMKEGEPFDALYSHSRYNKTWMEAHFPDDTAYLAIVKQPFTHFKSCFHYYDVSRKVGIKSKDKSPLKKFLEDPWKYKTEAMSQGIRWDKTRNAQLFDLGFPMEKSDDMEWTEKYIAQLDRDFLLVIILEYHDESLILLKRLMCWTLFDILLGSANRNSRSYGYKYYKPTPDEEATYRKYAAAEYAMYKRFNQSLWEKISQQSPDFFQEVDHYRNVTTQVREFCKGGMGKILVIAGTPWNSEYRLPRGFCTDLKTTDPRWRSKSWRQLGYPPRRPPGELFNARVYLSKFLHAARNDSTENEPRSNCSPRKDFVWIKVHKSGTSTTTPLFQQYAFFNNLTVMMPAHGGPILSWPIPPREGLYVRPRTSGYNALYQHSRYNKTWLEARFPPDTAYLAIIREPFSHFKSSFNYYHMSRAVKTKKRKHTNTSNHLQTFLDNPWSFKTEALSYGVRFDKTRNAQAFDLGYPLERSDHIDWAGRYIDQLERDFLLVMILEHLEESIVLLRRLMCWELQDVIIRKSTRNSRDYPFKHYQPTHAEMKTYRQYSAVDFMMFERFNQSLWSKIRAQGHDFFEEVRHYRSVCAKVGEFCKKKEKSAQLTIPSTRWNPTYTFDLNLCRRMGTSDDTYRNKIWNQLGYGDKIKIGMIYNVRMHHGMMRKQARENSKERATNE</sequence>
<evidence type="ECO:0000256" key="3">
    <source>
        <dbReference type="ARBA" id="ARBA00022679"/>
    </source>
</evidence>
<proteinExistence type="inferred from homology"/>
<protein>
    <submittedName>
        <fullName evidence="11">GAL3ST1 protein</fullName>
    </submittedName>
</protein>
<keyword evidence="4" id="KW-0812">Transmembrane</keyword>
<dbReference type="EMBL" id="OV696688">
    <property type="protein sequence ID" value="CAH1258424.1"/>
    <property type="molecule type" value="Genomic_DNA"/>
</dbReference>
<feature type="region of interest" description="Disordered" evidence="10">
    <location>
        <begin position="51"/>
        <end position="73"/>
    </location>
</feature>
<dbReference type="InterPro" id="IPR027417">
    <property type="entry name" value="P-loop_NTPase"/>
</dbReference>
<keyword evidence="5" id="KW-0735">Signal-anchor</keyword>
<keyword evidence="12" id="KW-1185">Reference proteome</keyword>
<comment type="subcellular location">
    <subcellularLocation>
        <location evidence="1">Golgi apparatus membrane</location>
        <topology evidence="1">Single-pass type II membrane protein</topology>
    </subcellularLocation>
</comment>
<dbReference type="GO" id="GO:0009247">
    <property type="term" value="P:glycolipid biosynthetic process"/>
    <property type="evidence" value="ECO:0007669"/>
    <property type="project" value="InterPro"/>
</dbReference>
<evidence type="ECO:0000256" key="8">
    <source>
        <dbReference type="ARBA" id="ARBA00023136"/>
    </source>
</evidence>
<dbReference type="PANTHER" id="PTHR14647:SF87">
    <property type="entry name" value="PUTATIVE-RELATED"/>
    <property type="match status" value="1"/>
</dbReference>
<dbReference type="AlphaFoldDB" id="A0A8K0ENH9"/>
<dbReference type="SUPFAM" id="SSF52540">
    <property type="entry name" value="P-loop containing nucleoside triphosphate hydrolases"/>
    <property type="match status" value="1"/>
</dbReference>